<gene>
    <name evidence="2" type="ORF">MAM1_0005d00651</name>
</gene>
<keyword evidence="1" id="KW-0812">Transmembrane</keyword>
<keyword evidence="1" id="KW-0472">Membrane</keyword>
<feature type="transmembrane region" description="Helical" evidence="1">
    <location>
        <begin position="305"/>
        <end position="323"/>
    </location>
</feature>
<evidence type="ECO:0000313" key="3">
    <source>
        <dbReference type="Proteomes" id="UP000053815"/>
    </source>
</evidence>
<proteinExistence type="predicted"/>
<reference evidence="2" key="1">
    <citation type="submission" date="2014-09" db="EMBL/GenBank/DDBJ databases">
        <title>Draft genome sequence of an oleaginous Mucoromycotina fungus Mucor ambiguus NBRC6742.</title>
        <authorList>
            <person name="Takeda I."/>
            <person name="Yamane N."/>
            <person name="Morita T."/>
            <person name="Tamano K."/>
            <person name="Machida M."/>
            <person name="Baker S."/>
            <person name="Koike H."/>
        </authorList>
    </citation>
    <scope>NUCLEOTIDE SEQUENCE</scope>
    <source>
        <strain evidence="2">NBRC 6742</strain>
    </source>
</reference>
<evidence type="ECO:0000256" key="1">
    <source>
        <dbReference type="SAM" id="Phobius"/>
    </source>
</evidence>
<feature type="transmembrane region" description="Helical" evidence="1">
    <location>
        <begin position="370"/>
        <end position="388"/>
    </location>
</feature>
<feature type="transmembrane region" description="Helical" evidence="1">
    <location>
        <begin position="209"/>
        <end position="231"/>
    </location>
</feature>
<dbReference type="Proteomes" id="UP000053815">
    <property type="component" value="Unassembled WGS sequence"/>
</dbReference>
<protein>
    <submittedName>
        <fullName evidence="2">Uncharacterized protein</fullName>
    </submittedName>
</protein>
<keyword evidence="3" id="KW-1185">Reference proteome</keyword>
<evidence type="ECO:0000313" key="2">
    <source>
        <dbReference type="EMBL" id="GAN01219.1"/>
    </source>
</evidence>
<keyword evidence="1" id="KW-1133">Transmembrane helix</keyword>
<name>A0A0C9M4J6_9FUNG</name>
<accession>A0A0C9M4J6</accession>
<organism evidence="2">
    <name type="scientific">Mucor ambiguus</name>
    <dbReference type="NCBI Taxonomy" id="91626"/>
    <lineage>
        <taxon>Eukaryota</taxon>
        <taxon>Fungi</taxon>
        <taxon>Fungi incertae sedis</taxon>
        <taxon>Mucoromycota</taxon>
        <taxon>Mucoromycotina</taxon>
        <taxon>Mucoromycetes</taxon>
        <taxon>Mucorales</taxon>
        <taxon>Mucorineae</taxon>
        <taxon>Mucoraceae</taxon>
        <taxon>Mucor</taxon>
    </lineage>
</organism>
<dbReference type="OrthoDB" id="3339358at2759"/>
<dbReference type="AlphaFoldDB" id="A0A0C9M4J6"/>
<feature type="transmembrane region" description="Helical" evidence="1">
    <location>
        <begin position="252"/>
        <end position="270"/>
    </location>
</feature>
<dbReference type="EMBL" id="DF836294">
    <property type="protein sequence ID" value="GAN01219.1"/>
    <property type="molecule type" value="Genomic_DNA"/>
</dbReference>
<feature type="transmembrane region" description="Helical" evidence="1">
    <location>
        <begin position="165"/>
        <end position="189"/>
    </location>
</feature>
<dbReference type="STRING" id="91626.A0A0C9M4J6"/>
<sequence length="646" mass="73302">MSDSFFKLFGSVKIVQEVTNPTSTSTTTTVNTPNTHSSTFSLRAASPNTLQPSIPTAMATTTSPLNFKPQKKRHQHSRKNSYYASKHLRKLNKLKLQQQQQFSIIKIYSSGQLKCKSQKLLCLWPLPTITRYTILLSLIVSALNFLDILQLSCSSPTYVIHRLEVLNLLLSPFLCIASLPSILMFGWNVLILGLFEESLTHMLGDTRRFVHTFMGIVVSVCTMRQGIGYLFSKSTGWAVPSLFFSDSLHECSQGLAPFLFALLVIQSLNIDDKYILMYGNNNKLTVRKVTLQFVMCLVNYSVKNILWWSLTGLLTGFLGMIVIQTGLAQDKHWDDDVLNEKSHDLPPDMTQGRFRPLPLWRTLHDAIKKGLVVMATVLPFLLLCNSYYTRERFVEPTALNQLSYDRYLFTFVIMTAPRRGDPPFLTRTLDSYLQNWPEQVPEAGSLYDRIQTIIYTHFTAHVEFDRAKYLFQSTQRGQRYLKWIREEGDMLDQRSHVSKALSLAADNYQSTYIALVEDDFPVCGAKEWRQIESVIYDANMASPGHCGVFVGTGGSGLFLKPKIAKLVSGLLLKYPNLPPDIIIQQCLLGSLTECRECSQTLVTSKTLLMYHIGYNTSTSADRSYKKNEFQCGWRHPFNGDPSVITL</sequence>